<dbReference type="SUPFAM" id="SSF56935">
    <property type="entry name" value="Porins"/>
    <property type="match status" value="1"/>
</dbReference>
<dbReference type="Pfam" id="PF13620">
    <property type="entry name" value="CarboxypepD_reg"/>
    <property type="match status" value="1"/>
</dbReference>
<dbReference type="InterPro" id="IPR041700">
    <property type="entry name" value="OMP_b-brl_3"/>
</dbReference>
<keyword evidence="6" id="KW-0675">Receptor</keyword>
<dbReference type="PANTHER" id="PTHR40980">
    <property type="entry name" value="PLUG DOMAIN-CONTAINING PROTEIN"/>
    <property type="match status" value="1"/>
</dbReference>
<evidence type="ECO:0000256" key="3">
    <source>
        <dbReference type="ARBA" id="ARBA00023237"/>
    </source>
</evidence>
<dbReference type="Proteomes" id="UP001259492">
    <property type="component" value="Unassembled WGS sequence"/>
</dbReference>
<feature type="region of interest" description="Disordered" evidence="4">
    <location>
        <begin position="329"/>
        <end position="348"/>
    </location>
</feature>
<name>A0ABU2YLW1_9FLAO</name>
<accession>A0ABU2YLW1</accession>
<dbReference type="Gene3D" id="2.60.40.1120">
    <property type="entry name" value="Carboxypeptidase-like, regulatory domain"/>
    <property type="match status" value="1"/>
</dbReference>
<evidence type="ECO:0000256" key="4">
    <source>
        <dbReference type="SAM" id="MobiDB-lite"/>
    </source>
</evidence>
<keyword evidence="2" id="KW-0472">Membrane</keyword>
<dbReference type="InterPro" id="IPR036942">
    <property type="entry name" value="Beta-barrel_TonB_sf"/>
</dbReference>
<comment type="caution">
    <text evidence="6">The sequence shown here is derived from an EMBL/GenBank/DDBJ whole genome shotgun (WGS) entry which is preliminary data.</text>
</comment>
<evidence type="ECO:0000256" key="1">
    <source>
        <dbReference type="ARBA" id="ARBA00004442"/>
    </source>
</evidence>
<dbReference type="Gene3D" id="2.40.170.20">
    <property type="entry name" value="TonB-dependent receptor, beta-barrel domain"/>
    <property type="match status" value="1"/>
</dbReference>
<dbReference type="Pfam" id="PF14905">
    <property type="entry name" value="OMP_b-brl_3"/>
    <property type="match status" value="1"/>
</dbReference>
<dbReference type="SUPFAM" id="SSF49464">
    <property type="entry name" value="Carboxypeptidase regulatory domain-like"/>
    <property type="match status" value="1"/>
</dbReference>
<evidence type="ECO:0000313" key="6">
    <source>
        <dbReference type="EMBL" id="MDT0559147.1"/>
    </source>
</evidence>
<dbReference type="EMBL" id="JAVRIA010000006">
    <property type="protein sequence ID" value="MDT0559147.1"/>
    <property type="molecule type" value="Genomic_DNA"/>
</dbReference>
<proteinExistence type="predicted"/>
<evidence type="ECO:0000313" key="7">
    <source>
        <dbReference type="Proteomes" id="UP001259492"/>
    </source>
</evidence>
<protein>
    <submittedName>
        <fullName evidence="6">TonB-dependent receptor</fullName>
    </submittedName>
</protein>
<comment type="subcellular location">
    <subcellularLocation>
        <location evidence="1">Cell outer membrane</location>
    </subcellularLocation>
</comment>
<reference evidence="6 7" key="1">
    <citation type="submission" date="2023-09" db="EMBL/GenBank/DDBJ databases">
        <authorList>
            <person name="Rey-Velasco X."/>
        </authorList>
    </citation>
    <scope>NUCLEOTIDE SEQUENCE [LARGE SCALE GENOMIC DNA]</scope>
    <source>
        <strain evidence="6 7">W332</strain>
    </source>
</reference>
<evidence type="ECO:0000259" key="5">
    <source>
        <dbReference type="Pfam" id="PF14905"/>
    </source>
</evidence>
<dbReference type="RefSeq" id="WP_311427913.1">
    <property type="nucleotide sequence ID" value="NZ_JAVRIA010000006.1"/>
</dbReference>
<dbReference type="InterPro" id="IPR008969">
    <property type="entry name" value="CarboxyPept-like_regulatory"/>
</dbReference>
<keyword evidence="3" id="KW-0998">Cell outer membrane</keyword>
<dbReference type="InterPro" id="IPR037066">
    <property type="entry name" value="Plug_dom_sf"/>
</dbReference>
<keyword evidence="7" id="KW-1185">Reference proteome</keyword>
<organism evidence="6 7">
    <name type="scientific">Microcosmobacter mediterraneus</name>
    <dbReference type="NCBI Taxonomy" id="3075607"/>
    <lineage>
        <taxon>Bacteria</taxon>
        <taxon>Pseudomonadati</taxon>
        <taxon>Bacteroidota</taxon>
        <taxon>Flavobacteriia</taxon>
        <taxon>Flavobacteriales</taxon>
        <taxon>Flavobacteriaceae</taxon>
        <taxon>Microcosmobacter</taxon>
    </lineage>
</organism>
<sequence>MKTNIFTIAIILTTYFSFSQSTIKGKVLDDKVNAIPSVIVSLFNEDKSRFIKAAIAENDGSFIIENIKAGRYLITINSLGFKDYQSPVFEVKSSLKDLGNINMISESETLDEVVIKAEKPMVQVLADKTVFNVQNTINAAGDSGFELLRKAPGVIIDNNDNLIVEGKTGVLVYIDDKPSVLRGQDLVNYLKTIQSSDIDAIEIITQPSSRYDAEGNAGIINIKFKRDKSLGVNGTVSSGLTYGEFARINNSASFNNRNKKTSFYGTLSNRFGESLSFINLFRTQNGAIFDAQTETVFDNNSNNIRTGFDWYANKKSTFGIILSGNFNRSDSNSDSRTPITDVGSNSPDQVLIAGSDTDSKTSNIYLNTNYRFNTEKGVSLNVDLDYGAYSSDRDNLQPNQYFNGNETQIISETINYMLTPIDINLITAKVDYEQNALKGKIGFGVKFSKIVTDNQFDFFDRINGQDIINEDRTNDFEYDEQINALYVNYNKQYKKFNFQVGLRIENTISDGILTSLQDDQNDRVKRNYTDWFPSGGITYQMNQKNSLALTYSRRIQRPNYQSLNPFEYKIDELSFRRGNPFLQPQYTDNLKLSHTYNYRLTTSVSYSFISDFFAQVTEAVGDDQNFISQRNVANQKIINLGISYPTSLNKWWSVYFSLNAYRSIYEATNEDFLEISQNTMSFYAQNTFKLPKGFRAEVSGWYSSPSVWGGTYQTKSLGSLNIAVQKKFFDDKLTARLAFNDVLFTSPWQGDTQFGDLTINGDGGNDSRQVRFNLIYNFGRNEIKKARSRETGLEDEKNRIGS</sequence>
<dbReference type="PANTHER" id="PTHR40980:SF4">
    <property type="entry name" value="TONB-DEPENDENT RECEPTOR-LIKE BETA-BARREL DOMAIN-CONTAINING PROTEIN"/>
    <property type="match status" value="1"/>
</dbReference>
<dbReference type="Gene3D" id="2.170.130.10">
    <property type="entry name" value="TonB-dependent receptor, plug domain"/>
    <property type="match status" value="1"/>
</dbReference>
<evidence type="ECO:0000256" key="2">
    <source>
        <dbReference type="ARBA" id="ARBA00023136"/>
    </source>
</evidence>
<feature type="domain" description="Outer membrane protein beta-barrel" evidence="5">
    <location>
        <begin position="375"/>
        <end position="776"/>
    </location>
</feature>
<gene>
    <name evidence="6" type="ORF">RM697_10830</name>
</gene>